<dbReference type="EC" id="7.1.1.-" evidence="3"/>
<dbReference type="EMBL" id="CP036426">
    <property type="protein sequence ID" value="QDV34579.1"/>
    <property type="molecule type" value="Genomic_DNA"/>
</dbReference>
<reference evidence="5 6" key="1">
    <citation type="submission" date="2019-02" db="EMBL/GenBank/DDBJ databases">
        <title>Deep-cultivation of Planctomycetes and their phenomic and genomic characterization uncovers novel biology.</title>
        <authorList>
            <person name="Wiegand S."/>
            <person name="Jogler M."/>
            <person name="Boedeker C."/>
            <person name="Pinto D."/>
            <person name="Vollmers J."/>
            <person name="Rivas-Marin E."/>
            <person name="Kohn T."/>
            <person name="Peeters S.H."/>
            <person name="Heuer A."/>
            <person name="Rast P."/>
            <person name="Oberbeckmann S."/>
            <person name="Bunk B."/>
            <person name="Jeske O."/>
            <person name="Meyerdierks A."/>
            <person name="Storesund J.E."/>
            <person name="Kallscheuer N."/>
            <person name="Luecker S."/>
            <person name="Lage O.M."/>
            <person name="Pohl T."/>
            <person name="Merkel B.J."/>
            <person name="Hornburger P."/>
            <person name="Mueller R.-W."/>
            <person name="Bruemmer F."/>
            <person name="Labrenz M."/>
            <person name="Spormann A.M."/>
            <person name="Op den Camp H."/>
            <person name="Overmann J."/>
            <person name="Amann R."/>
            <person name="Jetten M.S.M."/>
            <person name="Mascher T."/>
            <person name="Medema M.H."/>
            <person name="Devos D.P."/>
            <person name="Kaster A.-K."/>
            <person name="Ovreas L."/>
            <person name="Rohde M."/>
            <person name="Galperin M.Y."/>
            <person name="Jogler C."/>
        </authorList>
    </citation>
    <scope>NUCLEOTIDE SEQUENCE [LARGE SCALE GENOMIC DNA]</scope>
    <source>
        <strain evidence="5 6">ElP</strain>
    </source>
</reference>
<keyword evidence="3" id="KW-0472">Membrane</keyword>
<dbReference type="AlphaFoldDB" id="A0A518H153"/>
<comment type="function">
    <text evidence="3">NDH-1 shuttles electrons from NADH, via FMN and iron-sulfur (Fe-S) centers, to quinones in the respiratory chain. Couples the redox reaction to proton translocation (for every two electrons transferred, four hydrogen ions are translocated across the cytoplasmic membrane), and thus conserves the redox energy in a proton gradient.</text>
</comment>
<dbReference type="Pfam" id="PF00400">
    <property type="entry name" value="WD40"/>
    <property type="match status" value="2"/>
</dbReference>
<evidence type="ECO:0000313" key="6">
    <source>
        <dbReference type="Proteomes" id="UP000317835"/>
    </source>
</evidence>
<feature type="transmembrane region" description="Helical" evidence="3">
    <location>
        <begin position="94"/>
        <end position="111"/>
    </location>
</feature>
<keyword evidence="3" id="KW-0812">Transmembrane</keyword>
<keyword evidence="5" id="KW-0560">Oxidoreductase</keyword>
<organism evidence="5 6">
    <name type="scientific">Tautonia plasticadhaerens</name>
    <dbReference type="NCBI Taxonomy" id="2527974"/>
    <lineage>
        <taxon>Bacteria</taxon>
        <taxon>Pseudomonadati</taxon>
        <taxon>Planctomycetota</taxon>
        <taxon>Planctomycetia</taxon>
        <taxon>Isosphaerales</taxon>
        <taxon>Isosphaeraceae</taxon>
        <taxon>Tautonia</taxon>
    </lineage>
</organism>
<dbReference type="InterPro" id="IPR011047">
    <property type="entry name" value="Quinoprotein_ADH-like_sf"/>
</dbReference>
<evidence type="ECO:0000256" key="1">
    <source>
        <dbReference type="ARBA" id="ARBA00005698"/>
    </source>
</evidence>
<dbReference type="Gene3D" id="2.130.10.10">
    <property type="entry name" value="YVTN repeat-like/Quinoprotein amine dehydrogenase"/>
    <property type="match status" value="1"/>
</dbReference>
<dbReference type="KEGG" id="tpla:ElP_24690"/>
<name>A0A518H153_9BACT</name>
<dbReference type="GO" id="GO:0005886">
    <property type="term" value="C:plasma membrane"/>
    <property type="evidence" value="ECO:0007669"/>
    <property type="project" value="UniProtKB-SubCell"/>
</dbReference>
<dbReference type="Gene3D" id="1.20.120.1200">
    <property type="entry name" value="NADH-ubiquinone/plastoquinone oxidoreductase chain 6, subunit NuoJ"/>
    <property type="match status" value="2"/>
</dbReference>
<dbReference type="InterPro" id="IPR015943">
    <property type="entry name" value="WD40/YVTN_repeat-like_dom_sf"/>
</dbReference>
<feature type="transmembrane region" description="Helical" evidence="3">
    <location>
        <begin position="56"/>
        <end position="74"/>
    </location>
</feature>
<dbReference type="PROSITE" id="PS50082">
    <property type="entry name" value="WD_REPEATS_2"/>
    <property type="match status" value="1"/>
</dbReference>
<comment type="similarity">
    <text evidence="1 3">Belongs to the complex I subunit 6 family.</text>
</comment>
<accession>A0A518H153</accession>
<gene>
    <name evidence="5" type="ORF">ElP_24690</name>
</gene>
<proteinExistence type="inferred from homology"/>
<dbReference type="Proteomes" id="UP000317835">
    <property type="component" value="Chromosome"/>
</dbReference>
<comment type="subcellular location">
    <subcellularLocation>
        <location evidence="3">Cell membrane</location>
        <topology evidence="3">Multi-pass membrane protein</topology>
    </subcellularLocation>
</comment>
<feature type="compositionally biased region" description="Low complexity" evidence="4">
    <location>
        <begin position="332"/>
        <end position="347"/>
    </location>
</feature>
<keyword evidence="3" id="KW-1133">Transmembrane helix</keyword>
<dbReference type="InterPro" id="IPR042106">
    <property type="entry name" value="Nuo/plastoQ_OxRdtase_6_NuoJ"/>
</dbReference>
<dbReference type="InterPro" id="IPR001457">
    <property type="entry name" value="NADH_UbQ/plastoQ_OxRdtase_su6"/>
</dbReference>
<evidence type="ECO:0000256" key="2">
    <source>
        <dbReference type="PROSITE-ProRule" id="PRU00221"/>
    </source>
</evidence>
<dbReference type="PANTHER" id="PTHR33269">
    <property type="entry name" value="NADH-UBIQUINONE OXIDOREDUCTASE CHAIN 6"/>
    <property type="match status" value="1"/>
</dbReference>
<evidence type="ECO:0000313" key="5">
    <source>
        <dbReference type="EMBL" id="QDV34579.1"/>
    </source>
</evidence>
<keyword evidence="3" id="KW-0520">NAD</keyword>
<feature type="transmembrane region" description="Helical" evidence="3">
    <location>
        <begin position="531"/>
        <end position="553"/>
    </location>
</feature>
<feature type="repeat" description="WD" evidence="2">
    <location>
        <begin position="243"/>
        <end position="259"/>
    </location>
</feature>
<keyword evidence="3" id="KW-0874">Quinone</keyword>
<comment type="catalytic activity">
    <reaction evidence="3">
        <text>a quinone + NADH + 5 H(+)(in) = a quinol + NAD(+) + 4 H(+)(out)</text>
        <dbReference type="Rhea" id="RHEA:57888"/>
        <dbReference type="ChEBI" id="CHEBI:15378"/>
        <dbReference type="ChEBI" id="CHEBI:24646"/>
        <dbReference type="ChEBI" id="CHEBI:57540"/>
        <dbReference type="ChEBI" id="CHEBI:57945"/>
        <dbReference type="ChEBI" id="CHEBI:132124"/>
    </reaction>
</comment>
<dbReference type="GO" id="GO:0008137">
    <property type="term" value="F:NADH dehydrogenase (ubiquinone) activity"/>
    <property type="evidence" value="ECO:0007669"/>
    <property type="project" value="UniProtKB-UniRule"/>
</dbReference>
<keyword evidence="6" id="KW-1185">Reference proteome</keyword>
<dbReference type="InterPro" id="IPR001680">
    <property type="entry name" value="WD40_rpt"/>
</dbReference>
<evidence type="ECO:0000256" key="3">
    <source>
        <dbReference type="RuleBase" id="RU004429"/>
    </source>
</evidence>
<dbReference type="Pfam" id="PF00499">
    <property type="entry name" value="Oxidored_q3"/>
    <property type="match status" value="1"/>
</dbReference>
<keyword evidence="3" id="KW-1003">Cell membrane</keyword>
<feature type="transmembrane region" description="Helical" evidence="3">
    <location>
        <begin position="31"/>
        <end position="49"/>
    </location>
</feature>
<comment type="caution">
    <text evidence="3">Lacks conserved residue(s) required for the propagation of feature annotation.</text>
</comment>
<feature type="region of interest" description="Disordered" evidence="4">
    <location>
        <begin position="332"/>
        <end position="359"/>
    </location>
</feature>
<feature type="region of interest" description="Disordered" evidence="4">
    <location>
        <begin position="557"/>
        <end position="580"/>
    </location>
</feature>
<dbReference type="SMART" id="SM00320">
    <property type="entry name" value="WD40"/>
    <property type="match status" value="4"/>
</dbReference>
<dbReference type="PANTHER" id="PTHR33269:SF17">
    <property type="entry name" value="NADH-UBIQUINONE OXIDOREDUCTASE CHAIN 6"/>
    <property type="match status" value="1"/>
</dbReference>
<protein>
    <recommendedName>
        <fullName evidence="3">NADH-quinone oxidoreductase subunit J</fullName>
        <ecNumber evidence="3">7.1.1.-</ecNumber>
    </recommendedName>
</protein>
<keyword evidence="2" id="KW-0853">WD repeat</keyword>
<dbReference type="GO" id="GO:0048038">
    <property type="term" value="F:quinone binding"/>
    <property type="evidence" value="ECO:0007669"/>
    <property type="project" value="UniProtKB-UniRule"/>
</dbReference>
<dbReference type="SUPFAM" id="SSF50998">
    <property type="entry name" value="Quinoprotein alcohol dehydrogenase-like"/>
    <property type="match status" value="1"/>
</dbReference>
<dbReference type="GO" id="GO:0016491">
    <property type="term" value="F:oxidoreductase activity"/>
    <property type="evidence" value="ECO:0007669"/>
    <property type="project" value="UniProtKB-KW"/>
</dbReference>
<sequence>MSAMQLIFLIVSAVGLLTALGTVLAKNLVHAALFLVAFFFAVAAQFVLLEAEFLAAMQVLVYIGAVSILLLFGIMLTRNIQGDETTGGHWARKIPVAVVALGVLGVLLYGISAERGRPGQQSWARTVSRPGGVNPPVGGPGAADLSYSPSGRFVASIDLDGRVRLRTPVGRQVASFPTDEAAGRPTAVGFSVDGAIVASADDRGGVLSWDVARRLPAFSRSGGRPGRISALAVGPERPVEEGGRLVAAGGADGIVRLWDGPEPVEIPAHDGPIRALAFAPDGRLVSLGADRRARVLDPSTGEFASSVPAAPPGRPIAASAVGLTPAPRPVQGAGTPVGMAGPGMPASAPAPPRPPAEGLGPDLPPGPLAAVASLISGKPGRWDLRVFDATDGTEVLAAEDLEGVPIAVALGTGIGRVAALVGPASMAEADPGPAAGDAPVDASLLVWGFGPRADDGPPLRGSTRVTPGRAVRLGAGAENMPLVLAPAGGPVTFLDLDAGAAATVPATTASVAASAVADMPRAVGDELMTRFVVPFEVAGLLLTAALVGAIVLARQDDGAGPSPIGGEADETDTPAERIAR</sequence>
<evidence type="ECO:0000256" key="4">
    <source>
        <dbReference type="SAM" id="MobiDB-lite"/>
    </source>
</evidence>